<reference evidence="2" key="2">
    <citation type="submission" date="2020-12" db="EMBL/GenBank/DDBJ databases">
        <title>New Spironucleus salmonicida genome in near-complete chromosomes.</title>
        <authorList>
            <person name="Xu F."/>
            <person name="Kurt Z."/>
            <person name="Jimenez-Gonzalez A."/>
            <person name="Astvaldsson A."/>
            <person name="Andersson J.O."/>
            <person name="Svard S.G."/>
        </authorList>
    </citation>
    <scope>NUCLEOTIDE SEQUENCE</scope>
    <source>
        <strain evidence="2">ATCC 50377</strain>
    </source>
</reference>
<keyword evidence="3" id="KW-1185">Reference proteome</keyword>
<gene>
    <name evidence="1" type="ORF">SS50377_13387</name>
    <name evidence="2" type="ORF">SS50377_27639</name>
</gene>
<sequence length="138" mass="15657">MEFKPPNIPKQKGKSFIQQFPLLELTTPISNSSTYFVPSILDNLSSPSSSRNIVQPDELPQQLIQSQLYADISDSISDESFQELGNQHQLVLRITASNAQANELLYNVSQLKRYLSTLNDNIKILSKNQRKLFKTVCQ</sequence>
<dbReference type="VEuPathDB" id="GiardiaDB:SS50377_27639"/>
<evidence type="ECO:0000313" key="3">
    <source>
        <dbReference type="Proteomes" id="UP000018208"/>
    </source>
</evidence>
<name>V6LQQ7_9EUKA</name>
<proteinExistence type="predicted"/>
<evidence type="ECO:0000313" key="2">
    <source>
        <dbReference type="EMBL" id="KAH0571338.1"/>
    </source>
</evidence>
<dbReference type="EMBL" id="AUWU02000007">
    <property type="protein sequence ID" value="KAH0571338.1"/>
    <property type="molecule type" value="Genomic_DNA"/>
</dbReference>
<protein>
    <submittedName>
        <fullName evidence="1">Uncharacterized protein</fullName>
    </submittedName>
</protein>
<organism evidence="1">
    <name type="scientific">Spironucleus salmonicida</name>
    <dbReference type="NCBI Taxonomy" id="348837"/>
    <lineage>
        <taxon>Eukaryota</taxon>
        <taxon>Metamonada</taxon>
        <taxon>Diplomonadida</taxon>
        <taxon>Hexamitidae</taxon>
        <taxon>Hexamitinae</taxon>
        <taxon>Spironucleus</taxon>
    </lineage>
</organism>
<dbReference type="EMBL" id="KI546073">
    <property type="protein sequence ID" value="EST46583.1"/>
    <property type="molecule type" value="Genomic_DNA"/>
</dbReference>
<dbReference type="Proteomes" id="UP000018208">
    <property type="component" value="Unassembled WGS sequence"/>
</dbReference>
<reference evidence="1 2" key="1">
    <citation type="journal article" date="2014" name="PLoS Genet.">
        <title>The Genome of Spironucleus salmonicida Highlights a Fish Pathogen Adapted to Fluctuating Environments.</title>
        <authorList>
            <person name="Xu F."/>
            <person name="Jerlstrom-Hultqvist J."/>
            <person name="Einarsson E."/>
            <person name="Astvaldsson A."/>
            <person name="Svard S.G."/>
            <person name="Andersson J.O."/>
        </authorList>
    </citation>
    <scope>NUCLEOTIDE SEQUENCE</scope>
    <source>
        <strain evidence="2">ATCC 50377</strain>
    </source>
</reference>
<accession>V6LQQ7</accession>
<dbReference type="AlphaFoldDB" id="V6LQQ7"/>
<evidence type="ECO:0000313" key="1">
    <source>
        <dbReference type="EMBL" id="EST46583.1"/>
    </source>
</evidence>